<keyword evidence="5" id="KW-0732">Signal</keyword>
<proteinExistence type="predicted"/>
<dbReference type="InterPro" id="IPR013783">
    <property type="entry name" value="Ig-like_fold"/>
</dbReference>
<dbReference type="PATRIC" id="fig|230361.4.peg.1015"/>
<evidence type="ECO:0000256" key="3">
    <source>
        <dbReference type="ARBA" id="ARBA00004613"/>
    </source>
</evidence>
<dbReference type="EMBL" id="CP011266">
    <property type="protein sequence ID" value="ALT68774.1"/>
    <property type="molecule type" value="Genomic_DNA"/>
</dbReference>
<accession>A0A0U3DLD0</accession>
<dbReference type="Proteomes" id="UP000067738">
    <property type="component" value="Chromosome"/>
</dbReference>
<organism evidence="9 10">
    <name type="scientific">Methanobrevibacter millerae</name>
    <dbReference type="NCBI Taxonomy" id="230361"/>
    <lineage>
        <taxon>Archaea</taxon>
        <taxon>Methanobacteriati</taxon>
        <taxon>Methanobacteriota</taxon>
        <taxon>Methanomada group</taxon>
        <taxon>Methanobacteria</taxon>
        <taxon>Methanobacteriales</taxon>
        <taxon>Methanobacteriaceae</taxon>
        <taxon>Methanobrevibacter</taxon>
    </lineage>
</organism>
<dbReference type="InterPro" id="IPR011050">
    <property type="entry name" value="Pectin_lyase_fold/virulence"/>
</dbReference>
<dbReference type="InterPro" id="IPR006626">
    <property type="entry name" value="PbH1"/>
</dbReference>
<protein>
    <submittedName>
        <fullName evidence="9">Adhesin-like protein</fullName>
    </submittedName>
</protein>
<evidence type="ECO:0000259" key="8">
    <source>
        <dbReference type="Pfam" id="PF16640"/>
    </source>
</evidence>
<keyword evidence="10" id="KW-1185">Reference proteome</keyword>
<name>A0A0U3DLD0_9EURY</name>
<feature type="domain" description="Bacterial Ig-like" evidence="8">
    <location>
        <begin position="3636"/>
        <end position="3713"/>
    </location>
</feature>
<sequence>MISYKCKHFEIKWGVFIIIYKKFLILGLIITLFVSISSVSAIDSQQSDNLTLLSHEKQVIEIPNNNIRTNENITLPEDNAVLGVSNSDDVLGGTRQDLSNKISSASSGSTVYLDDDYLFTTGSQSSSGIYIYSNDLVIDGDGHTIDANGLGRIFNVPSYISNITFKNIVFKNAYYNSNGAAINFLGANLTIINCTFDNNTARSSRGGAIFVNYYEGSVTNIINSSFNKNNAGSDGGAIYLSNPNNQQHSCYLNIEGCNFTENSDTGSLGGGAIYIHRSYETTIRSSKFIRNTALGEGGAIRYSGTTSIYDSEFYENSASHGGALCYGQAVDLKLENIIFVNNSASNQGGSMKVRFIEANNITIINSTANSGGAIFSRSGTAEIQNSRIINASATQGGSIFIHNEVSTFLGSNLDISNTQAVQGGAIYSDIGGTMNIVDSSIDNASANYGGAVYINKGKATISSSTIENSTATLGGGAVYVKSNNVEIKNSLIKNNTAPIGGGVYWNGNNGKISETDFVDNSGENGSSIYWAADNGIVEKSTFNDNNVTTGSIHWHGDNGQIVDNKLLSDKGIYLCEHSSNATLKQNTELAPEGGNYSVYIGNTSTANLIENNFNNLINNNGKILTQVYITSLDNITVISGNDSMIIYTSIVDDNGNYFDGIKNIVNVYDNQNLPTTYNGTHFISNIDNIKIGEHRVHAIGYDSNNFANITVKSGGILYLVLNLTVEQVNYGETVTITLDVVNTTYNDTVDIAVNDVHYNVTLINGTAVLVLHNLAPNTYDIVASFNEYNQSLSTDVEIKVVLRNSTINVTANNVYYGNVTTITVNTTNGTTGNVFLFVNNKMYTINLINSTGQYNLTNLAGGNYTVFAFYNGDVLFDSSYNETTFTVYKYNTPINITVNDIYAGQIATIDVKFPEDINGKAYVYVNDNEYVYYNKTSITIYESDLPAGNITVRVYHDGNEKYYENNTVTYFNVTKKNMTIIVQTADIMVGENATISVIIPADAKGHVTLNVNGTQYYEYANGTVAKFIIGGLARGSYNITAVYQEGPLYNTANATSSFNVNYVRAYDFNVSASADNDLNVYVDISLPSDIDGDVYVNINGTNYTASMSKGKDIVTIPGLLGGSYNGTVYIVNDSKYLSSNRTFTVNLIRNTPTITVDYNSTIYVDDDAIIKVTTDSDATGNITITINNTNYTKEIENGVATFNITGLSWNNYRFNVTYSGDRKYSSDIKDYPLNVIRISNYYAELYAADIYVGDNATIVVKIEEDATGNVTIIINGTTHIFKVENGYGSVNVTGLLSGNHIIDATYAGDNKYEPRHGVFEEFHVRKISDYEFTPSGETNQSNANITVSLPDDATGYVNITVNGITYPDIVVENGQANLTVPGLEPGREYPVKVDYGGNEKYEQISKNITLNSHKTLDYNFTVEGDTIYVGDVAYLKIYLPEANTTDKVSIKLEDNDPIEVLVGNGTIIRPVSGLAEGKYFILVEYLGNEKFEASSKSTEIFVSKITQYKFDIVTNSPNVGENLTINITLPDDAKGNVTVRINEENYTANITNGTVYFEIPNLAYGKYDFTAYYVGDDKYHDSHRTSEAFVTKVYPYQFDVTPVDIYVGENETIKIVLPNDVNGNVTITIDNTEYTNNIVNVVNGTGWFNVTGLKEGVYSLSVSLKNDIKYRDNAVASSFKVSPIEDYLFEVTVSNPNYVRDNITFTVELPTNASGNVSVILFGNEYQGTVENGVAVVNITAPYYGTFPYSVSFEEKGKYTLKTQTGSVVISKLNVDLNPEFKSPVQVDENVTFKVQLPKDATGTINVITRMVTYSVELVNGSANITVPGYPLAQSYSPSISYSGDDRYNANSTPVNLVVIKVSDYNLTVNVSDINVGQVEVVNITLPADATEDILIYGNFSERTYSQHINDGNVSFNITDLAAGTYNITVLYQGFNKYESKNVTKTFTVSKVNSTIAIELVGRTIVVSLPDDATGNVSISIGDINENVTIVNGKATLDISNVYPNEYVVTASYAGDGKYLENTTYKTITLPKVTDYLINVTVSDIIVGENATVIVNLPTDANGYANITVNNTSYNNIEVKKGIAKLNVSKLSVGDYLVKVNFTDNKYALNYNSTTFRVNKIKTILTPVITVEGRNITVVVGITENATGNITIYVDNVPKDCEIIDNKVTLTLNNTMPGDHLIKAYYDGDVNHTSAETSFYAVTVNKISDYDLIIDLINIITVIENNTITVTFPDEASGRVTFNYNEEFIDAEINTDTHTATVTLPWLKEGQYDVYISYSDALYDYVENSTSFTVVKLNTTIDVEVNNITKELSEIINITLNETATGDLYINVNGTVYQVTLDDGGKANLTLINLADGNYTAVVSYNGDDFFNVNSTTVYFTVSKMPLNITINASNIIVGNVLAIKFNMSREITDLVTVQVGETNYTTFVYKGNGSLDVYNLTVGDYDIIVYYAGSEDYLNVSNKTNISVIGKKASSINVTVEDITVGENITVYVNATKGINGSVYVTIGGLAYTRNLVDGEVNFTVSNLTARDYVISAFFMGNDEFDLCNTTSNFTVHKKNPTLDLSVSDIDISQLVNVSVKVPKDATGHVLININGTDFYADIINGTANYTIRPSNTGYFVVNATYLGDDNYLSNITNGSYTVFKIDTGINITGKDIFVGQNVTFNITLGVNITEVVIINVASETDKTGKNYTTFVENGNGTYTVFDLPEGEYTVTVYFPGNTKYAAVNNTTNIKVNAKKSSQITVEVSNITVDEDVVVYVNVTEGATGNVTIVIAGDTYTKSLNNSKANFTISGLIARDYHITAYYLGDDYYLDSDSTAEFSVNKKPTSINATAKDIYSGESTVISVNITAGATGVVLIDINGTKYYANITNGKADISIHNLAVGKYNVTLTYPGDDKFNSTEAKTNFTVSKLTPTITIDLPGGNDYAFGDAVTIHMTGPNNVTGVVYVTVEIGNNVKVYTAYINNGEGNLTIVKPDFGIYNVSAQYQENYMYYSNKSNNLTFEVYASEGNLDVHTEKINVGETENIEVILKGNHAGNVTIYIEGVPTNASFTYDVDKNISKAVVSLKDLSSGVYNVKATYIETVDGRTLFYEGTSVFTVSKIDSSISINPIKDIKVGENVTIEFNVLPSGVNGTIDVYVNGKHYSVNVTNPKLTISGLGEGIIPVRAVYNGDDKYLSSTNETNFTVYKNSVTPKIDVNNIQINETVNITVTLPEDATGYVLININGTHFYADVINGTAKYIIPSTKSGTFSVNATYLGDDKYYSNSTTDSYVVSKLKIDITVQGNDIPFGSDEELTITASQNLTHVIILEVDGKNYTSFVKEGKGNFTLRNLTAGLHNVTVYFEGDLRYDAAQNDTTFTVESRSESDININVNSIVIGDDVVIYANVTPGATGSVTIVVAGDAYTKPLTGDKVNFTLSSLSARDYHVTAYYFGDNKYLPSNTTGKFTVYKKNAELGHSVTNTTVGNVEFINITLPKDATGYVLLTVDGAHYYADVIDGVAKFNVTGLLVDEHDVNVTYMGDNNYNISSTSFKVNISKITTLIEIAGENIIVGQGITLIIKTSEDISDLVTINIGNNNYTTFISKGKGNLTVYDLNVGKYTATVYYNGDDTYNKAENKTSFEVTNKKASNVSISVNNIVVGQDEIITVRVTAGATGNVTIVIRGRGYVETLNNGVARFTISDLSARDYEVTAIYNGDENYLASQNTAKFTVSKLNLDVIVTAQNITAGSTENIEINLSENENGIVLVNVGSNGYYVNITDGNGVLILNHLNAGDFNVSAVFLGDDKYNSQSNVTSFTVKPVTDEDIKINVDDENKTIIIEVPGNQTGNVTVIIDGKNVTGEVINNTIVVNITDLLPGNHTIEVIYGDKNYTVYENTTDIVIPKVDDYPFDVDVAVDGNNVEFSVNLPKDTNGVVLVDVDGKGYYMNVTNGAGKLLLTDLNKGTYDVGIKYPGDNKYAEVKKSTSFTIESGRATPIDINAEDINVGDNLTVKVIVPGDAKGNAVVEINGKTYTSPINNGIAEFNIPGLNEGNYTIKATFAGDAKYPANSTSTTVQVSKVKDYPMNVTVDGKDITINLPEDAEGNVTVIVDGKNYTAKAENGTATIKVDDLKPGKHNITVSYGDEKYSPKTNTSIIDVANKLFIDAPAVVKYYSGPERFYVYLEDMNGKKIANANITITVNGVSYSRTTNENGTASIAISLNSGEYLVTVTFKGNSEFNQTSVSSSITVNPTIYADDVFKVFRNGTHYYALFTDAQGNPLSNAEVSFNIHGVFYTRTTNATGWAKLNINLEKGTYILTAINPVTKEMRTNNVTVISLIVENYDITKYFRNGTQFVARIVADNGSYAGAGEKVTFNINGVFYTRVTDENGYVRLNINIEPGQYIITTYYKDCRESNTIIVLPTLIADDMKMSYHDGSQFVVHLLDGQGKPYPNQLINFNIHGIIYNRLTDSNGDAKLSINLQSGEYLITSTYGAAKLSNKITIV</sequence>
<reference evidence="9 10" key="1">
    <citation type="submission" date="2015-04" db="EMBL/GenBank/DDBJ databases">
        <title>The complete genome sequence of the rumen methanogen Methanobrevibacter millerae SM9.</title>
        <authorList>
            <person name="Leahy S.C."/>
            <person name="Kelly W.J."/>
            <person name="Pacheco D.M."/>
            <person name="Li D."/>
            <person name="Altermann E."/>
            <person name="Attwood G.T."/>
        </authorList>
    </citation>
    <scope>NUCLEOTIDE SEQUENCE [LARGE SCALE GENOMIC DNA]</scope>
    <source>
        <strain evidence="9 10">SM9</strain>
    </source>
</reference>
<keyword evidence="7" id="KW-0998">Cell outer membrane</keyword>
<keyword evidence="4" id="KW-0964">Secreted</keyword>
<dbReference type="KEGG" id="mmil:sm9_0985"/>
<evidence type="ECO:0000256" key="5">
    <source>
        <dbReference type="ARBA" id="ARBA00022729"/>
    </source>
</evidence>
<evidence type="ECO:0000256" key="1">
    <source>
        <dbReference type="ARBA" id="ARBA00004196"/>
    </source>
</evidence>
<gene>
    <name evidence="9" type="ORF">sm9_0985</name>
</gene>
<dbReference type="SUPFAM" id="SSF51126">
    <property type="entry name" value="Pectin lyase-like"/>
    <property type="match status" value="2"/>
</dbReference>
<dbReference type="InterPro" id="IPR003368">
    <property type="entry name" value="POMP_repeat"/>
</dbReference>
<evidence type="ECO:0000313" key="10">
    <source>
        <dbReference type="Proteomes" id="UP000067738"/>
    </source>
</evidence>
<dbReference type="GO" id="GO:0005576">
    <property type="term" value="C:extracellular region"/>
    <property type="evidence" value="ECO:0007669"/>
    <property type="project" value="UniProtKB-SubCell"/>
</dbReference>
<comment type="subcellular location">
    <subcellularLocation>
        <location evidence="1">Cell envelope</location>
    </subcellularLocation>
    <subcellularLocation>
        <location evidence="2">Cell outer membrane</location>
    </subcellularLocation>
    <subcellularLocation>
        <location evidence="3">Secreted</location>
    </subcellularLocation>
</comment>
<evidence type="ECO:0000313" key="9">
    <source>
        <dbReference type="EMBL" id="ALT68774.1"/>
    </source>
</evidence>
<dbReference type="PANTHER" id="PTHR11319:SF35">
    <property type="entry name" value="OUTER MEMBRANE PROTEIN PMPC-RELATED"/>
    <property type="match status" value="1"/>
</dbReference>
<dbReference type="SMART" id="SM00710">
    <property type="entry name" value="PbH1"/>
    <property type="match status" value="11"/>
</dbReference>
<dbReference type="PANTHER" id="PTHR11319">
    <property type="entry name" value="G PROTEIN-COUPLED RECEPTOR-RELATED"/>
    <property type="match status" value="1"/>
</dbReference>
<evidence type="ECO:0000256" key="7">
    <source>
        <dbReference type="ARBA" id="ARBA00023237"/>
    </source>
</evidence>
<evidence type="ECO:0000256" key="6">
    <source>
        <dbReference type="ARBA" id="ARBA00023136"/>
    </source>
</evidence>
<dbReference type="Gene3D" id="2.60.40.10">
    <property type="entry name" value="Immunoglobulins"/>
    <property type="match status" value="10"/>
</dbReference>
<keyword evidence="6" id="KW-0472">Membrane</keyword>
<dbReference type="Pfam" id="PF16640">
    <property type="entry name" value="Big_3_5"/>
    <property type="match status" value="1"/>
</dbReference>
<dbReference type="Pfam" id="PF02415">
    <property type="entry name" value="Chlam_PMP"/>
    <property type="match status" value="1"/>
</dbReference>
<dbReference type="InterPro" id="IPR032109">
    <property type="entry name" value="Big_3_5"/>
</dbReference>
<evidence type="ECO:0000256" key="4">
    <source>
        <dbReference type="ARBA" id="ARBA00022525"/>
    </source>
</evidence>
<evidence type="ECO:0000256" key="2">
    <source>
        <dbReference type="ARBA" id="ARBA00004442"/>
    </source>
</evidence>